<dbReference type="RefSeq" id="WP_008403517.1">
    <property type="nucleotide sequence ID" value="NC_018065.1"/>
</dbReference>
<feature type="compositionally biased region" description="Basic and acidic residues" evidence="1">
    <location>
        <begin position="1"/>
        <end position="16"/>
    </location>
</feature>
<name>F2F845_SOLSS</name>
<gene>
    <name evidence="2" type="ordered locus">SSIL_3187</name>
</gene>
<evidence type="ECO:0000256" key="1">
    <source>
        <dbReference type="SAM" id="MobiDB-lite"/>
    </source>
</evidence>
<reference evidence="3" key="1">
    <citation type="submission" date="2011-04" db="EMBL/GenBank/DDBJ databases">
        <title>Genome sequence of Solibacillus silvestris StLB046.</title>
        <authorList>
            <person name="Morohoshi T."/>
            <person name="Someya N."/>
            <person name="Ikeda T."/>
        </authorList>
    </citation>
    <scope>NUCLEOTIDE SEQUENCE [LARGE SCALE GENOMIC DNA]</scope>
    <source>
        <strain evidence="3">StLB046</strain>
    </source>
</reference>
<accession>F2F845</accession>
<dbReference type="EMBL" id="AP012157">
    <property type="protein sequence ID" value="BAK17610.1"/>
    <property type="molecule type" value="Genomic_DNA"/>
</dbReference>
<feature type="compositionally biased region" description="Acidic residues" evidence="1">
    <location>
        <begin position="21"/>
        <end position="35"/>
    </location>
</feature>
<sequence length="55" mass="6392">MEKKKGNDRQNMKEEVGPELNPDDLDLREDNDLTEEQYKNGPQKKQSDGSKSNNR</sequence>
<reference evidence="2 3" key="2">
    <citation type="journal article" date="2012" name="J. Biosci. Bioeng.">
        <title>Complete genome sequence and characterization of the N-acylhomoserine lactone-degrading gene of the potato leaf-associated Solibacillus silvestris.</title>
        <authorList>
            <person name="Morohoshi T."/>
            <person name="Tominaga Y."/>
            <person name="Someya N."/>
            <person name="Ikeda T."/>
        </authorList>
    </citation>
    <scope>NUCLEOTIDE SEQUENCE [LARGE SCALE GENOMIC DNA]</scope>
    <source>
        <strain evidence="2 3">StLB046</strain>
    </source>
</reference>
<keyword evidence="3" id="KW-1185">Reference proteome</keyword>
<organism evidence="2 3">
    <name type="scientific">Solibacillus silvestris (strain StLB046)</name>
    <name type="common">Bacillus silvestris</name>
    <dbReference type="NCBI Taxonomy" id="1002809"/>
    <lineage>
        <taxon>Bacteria</taxon>
        <taxon>Bacillati</taxon>
        <taxon>Bacillota</taxon>
        <taxon>Bacilli</taxon>
        <taxon>Bacillales</taxon>
        <taxon>Caryophanaceae</taxon>
        <taxon>Solibacillus</taxon>
    </lineage>
</organism>
<dbReference type="KEGG" id="siv:SSIL_3187"/>
<protein>
    <submittedName>
        <fullName evidence="2">Uncharacterized protein</fullName>
    </submittedName>
</protein>
<feature type="region of interest" description="Disordered" evidence="1">
    <location>
        <begin position="1"/>
        <end position="55"/>
    </location>
</feature>
<evidence type="ECO:0000313" key="3">
    <source>
        <dbReference type="Proteomes" id="UP000006691"/>
    </source>
</evidence>
<dbReference type="Proteomes" id="UP000006691">
    <property type="component" value="Chromosome"/>
</dbReference>
<evidence type="ECO:0000313" key="2">
    <source>
        <dbReference type="EMBL" id="BAK17610.1"/>
    </source>
</evidence>
<dbReference type="PATRIC" id="fig|1002809.3.peg.3217"/>
<dbReference type="AlphaFoldDB" id="F2F845"/>
<proteinExistence type="predicted"/>
<dbReference type="HOGENOM" id="CLU_3030043_0_0_9"/>